<dbReference type="EMBL" id="JAMQAW010000058">
    <property type="protein sequence ID" value="MCM2393165.1"/>
    <property type="molecule type" value="Genomic_DNA"/>
</dbReference>
<keyword evidence="2" id="KW-1185">Reference proteome</keyword>
<evidence type="ECO:0000313" key="2">
    <source>
        <dbReference type="Proteomes" id="UP001431429"/>
    </source>
</evidence>
<name>A0ABT0UXG9_9ACTN</name>
<protein>
    <submittedName>
        <fullName evidence="1">Helix-turn-helix domain-containing protein</fullName>
    </submittedName>
</protein>
<gene>
    <name evidence="1" type="ORF">NBG84_33640</name>
</gene>
<dbReference type="InterPro" id="IPR010982">
    <property type="entry name" value="Lambda_DNA-bd_dom_sf"/>
</dbReference>
<dbReference type="SUPFAM" id="SSF47413">
    <property type="entry name" value="lambda repressor-like DNA-binding domains"/>
    <property type="match status" value="1"/>
</dbReference>
<proteinExistence type="predicted"/>
<evidence type="ECO:0000313" key="1">
    <source>
        <dbReference type="EMBL" id="MCM2393165.1"/>
    </source>
</evidence>
<sequence>MADTPVGQGDLAGVAGERVEWHRRRRGLSRRELGALVGHTERWVCLLETEGRGALRLDNLISIARALRLDDLSTLTGRRFTATSLDLPEHPAVPEVRQALTHALLQPPPEQPPCTLTALEQRIRHAWAAWHVSRTQNTSLGLLLPSLLRDATALTRTATGSRIRDTHAMATRVHLLGQRFAYSVRAMDLAVQFTDRALLSATAADSTPLTTLAGWASAMTSLTAHQPQEAEDTALITLRHLPHPATAEESSLRGALLLFAAMGAAADRRPDEAWTHWKAAEESAQSLGTYVHPETMFGQTNVAIYAVAVNIECGRTNAAVASAQQLDPRHMPSANRRAQHFIDLARSHHQAKDRPATRGALLESVAASRETIVFNPLGRQLAHDLVRNAPPDDTEVANLAQHLGLR</sequence>
<organism evidence="1 2">
    <name type="scientific">Streptomyces albipurpureus</name>
    <dbReference type="NCBI Taxonomy" id="2897419"/>
    <lineage>
        <taxon>Bacteria</taxon>
        <taxon>Bacillati</taxon>
        <taxon>Actinomycetota</taxon>
        <taxon>Actinomycetes</taxon>
        <taxon>Kitasatosporales</taxon>
        <taxon>Streptomycetaceae</taxon>
        <taxon>Streptomyces</taxon>
    </lineage>
</organism>
<dbReference type="RefSeq" id="WP_250923470.1">
    <property type="nucleotide sequence ID" value="NZ_JAMQAW010000058.1"/>
</dbReference>
<reference evidence="1" key="1">
    <citation type="submission" date="2022-06" db="EMBL/GenBank/DDBJ databases">
        <title>Genome public.</title>
        <authorList>
            <person name="Sun Q."/>
        </authorList>
    </citation>
    <scope>NUCLEOTIDE SEQUENCE</scope>
    <source>
        <strain evidence="1">CWNU-1</strain>
    </source>
</reference>
<comment type="caution">
    <text evidence="1">The sequence shown here is derived from an EMBL/GenBank/DDBJ whole genome shotgun (WGS) entry which is preliminary data.</text>
</comment>
<dbReference type="Proteomes" id="UP001431429">
    <property type="component" value="Unassembled WGS sequence"/>
</dbReference>
<accession>A0ABT0UXG9</accession>
<dbReference type="Gene3D" id="1.10.260.40">
    <property type="entry name" value="lambda repressor-like DNA-binding domains"/>
    <property type="match status" value="1"/>
</dbReference>